<dbReference type="AlphaFoldDB" id="A0A5B0QNS1"/>
<dbReference type="Proteomes" id="UP000324748">
    <property type="component" value="Unassembled WGS sequence"/>
</dbReference>
<proteinExistence type="predicted"/>
<protein>
    <submittedName>
        <fullName evidence="2">Uncharacterized protein</fullName>
    </submittedName>
</protein>
<evidence type="ECO:0000313" key="3">
    <source>
        <dbReference type="Proteomes" id="UP000324748"/>
    </source>
</evidence>
<comment type="caution">
    <text evidence="2">The sequence shown here is derived from an EMBL/GenBank/DDBJ whole genome shotgun (WGS) entry which is preliminary data.</text>
</comment>
<keyword evidence="3" id="KW-1185">Reference proteome</keyword>
<feature type="signal peptide" evidence="1">
    <location>
        <begin position="1"/>
        <end position="23"/>
    </location>
</feature>
<evidence type="ECO:0000313" key="2">
    <source>
        <dbReference type="EMBL" id="KAA1114946.1"/>
    </source>
</evidence>
<feature type="chain" id="PRO_5022812619" evidence="1">
    <location>
        <begin position="24"/>
        <end position="539"/>
    </location>
</feature>
<reference evidence="2 3" key="1">
    <citation type="submission" date="2019-05" db="EMBL/GenBank/DDBJ databases">
        <title>Emergence of the Ug99 lineage of the wheat stem rust pathogen through somatic hybridization.</title>
        <authorList>
            <person name="Li F."/>
            <person name="Upadhyaya N.M."/>
            <person name="Sperschneider J."/>
            <person name="Matny O."/>
            <person name="Nguyen-Phuc H."/>
            <person name="Mago R."/>
            <person name="Raley C."/>
            <person name="Miller M.E."/>
            <person name="Silverstein K.A.T."/>
            <person name="Henningsen E."/>
            <person name="Hirsch C.D."/>
            <person name="Visser B."/>
            <person name="Pretorius Z.A."/>
            <person name="Steffenson B.J."/>
            <person name="Schwessinger B."/>
            <person name="Dodds P.N."/>
            <person name="Figueroa M."/>
        </authorList>
    </citation>
    <scope>NUCLEOTIDE SEQUENCE [LARGE SCALE GENOMIC DNA]</scope>
    <source>
        <strain evidence="2">21-0</strain>
    </source>
</reference>
<keyword evidence="1" id="KW-0732">Signal</keyword>
<evidence type="ECO:0000256" key="1">
    <source>
        <dbReference type="SAM" id="SignalP"/>
    </source>
</evidence>
<name>A0A5B0QNS1_PUCGR</name>
<organism evidence="2 3">
    <name type="scientific">Puccinia graminis f. sp. tritici</name>
    <dbReference type="NCBI Taxonomy" id="56615"/>
    <lineage>
        <taxon>Eukaryota</taxon>
        <taxon>Fungi</taxon>
        <taxon>Dikarya</taxon>
        <taxon>Basidiomycota</taxon>
        <taxon>Pucciniomycotina</taxon>
        <taxon>Pucciniomycetes</taxon>
        <taxon>Pucciniales</taxon>
        <taxon>Pucciniaceae</taxon>
        <taxon>Puccinia</taxon>
    </lineage>
</organism>
<sequence>MGVTLKGLSICFVAVYLSQVVHGTNLSFKWFRTSDTLNHPFIGEDRRDSVSQIFRKDYSLTPEDEQNVERHIASIPQLVNSGRKMHTSTSENVELTEGKKELMWEDWNHLRNELHKCFGLTKFSIWILHERRFSFELSKLKQLHEFMDKYFPILKSQASISEQDYEEVKNKSKKYISALLSLLCYMRPDFQYTSPDSRFLYLQRIVFETVHYFYKHNLIDTTNLGFLFNEFHSMGDISRYIFQSHKFFQQGNNKLLPLSSKNVLNYWHYFPFMDMLERLGKEYKEKFSTEHIKIGFAHNISLIHKQSKEIRDQIMFFQLTLLDKDFVMKNLRGGHQLYSKDVYEELQDDALEEAIKMFINFHTNHEPEKYYVELEHLFQIIENQREYQKGRYSRLARPGNDGFEEKFDLMSSGGQIRANIERIQIYIQNNFKEFEWPFPFSYSQRNIEASKKNIQEIRILAKHLKMLESEYLENKKPISPDEPLYIYSQHKIITDKINDIKEDLINSTKYYEKYLSSSLKISPAYWLETVTKWFKEKVN</sequence>
<accession>A0A5B0QNS1</accession>
<gene>
    <name evidence="2" type="ORF">PGT21_027755</name>
</gene>
<dbReference type="EMBL" id="VSWC01000014">
    <property type="protein sequence ID" value="KAA1114946.1"/>
    <property type="molecule type" value="Genomic_DNA"/>
</dbReference>